<evidence type="ECO:0000313" key="1">
    <source>
        <dbReference type="EMBL" id="CAE7193036.1"/>
    </source>
</evidence>
<name>A0A812J1S2_SYMPI</name>
<evidence type="ECO:0008006" key="3">
    <source>
        <dbReference type="Google" id="ProtNLM"/>
    </source>
</evidence>
<dbReference type="OrthoDB" id="414207at2759"/>
<comment type="caution">
    <text evidence="1">The sequence shown here is derived from an EMBL/GenBank/DDBJ whole genome shotgun (WGS) entry which is preliminary data.</text>
</comment>
<keyword evidence="2" id="KW-1185">Reference proteome</keyword>
<reference evidence="1" key="1">
    <citation type="submission" date="2021-02" db="EMBL/GenBank/DDBJ databases">
        <authorList>
            <person name="Dougan E. K."/>
            <person name="Rhodes N."/>
            <person name="Thang M."/>
            <person name="Chan C."/>
        </authorList>
    </citation>
    <scope>NUCLEOTIDE SEQUENCE</scope>
</reference>
<accession>A0A812J1S2</accession>
<dbReference type="Proteomes" id="UP000649617">
    <property type="component" value="Unassembled WGS sequence"/>
</dbReference>
<dbReference type="AlphaFoldDB" id="A0A812J1S2"/>
<dbReference type="EMBL" id="CAJNIZ010001525">
    <property type="protein sequence ID" value="CAE7193036.1"/>
    <property type="molecule type" value="Genomic_DNA"/>
</dbReference>
<sequence length="190" mass="20622">MPRATVSFKHEEQEWTHDFEVDAATTVLDLKRKMTSSAPEHAAWFDLCRDGAALKNTELVDPLAIYIFHYLGPSGGDQDHDIIDLGVVPAGEDADEPFKAARDGPAPVTENVPAVPRWKITGGSDKGGIIVRQSESLKSADLGRVSTGAIVEEIARVGDRLCYRLEEGTGPVKGWVSIRVSGKELVEKIS</sequence>
<proteinExistence type="predicted"/>
<evidence type="ECO:0000313" key="2">
    <source>
        <dbReference type="Proteomes" id="UP000649617"/>
    </source>
</evidence>
<organism evidence="1 2">
    <name type="scientific">Symbiodinium pilosum</name>
    <name type="common">Dinoflagellate</name>
    <dbReference type="NCBI Taxonomy" id="2952"/>
    <lineage>
        <taxon>Eukaryota</taxon>
        <taxon>Sar</taxon>
        <taxon>Alveolata</taxon>
        <taxon>Dinophyceae</taxon>
        <taxon>Suessiales</taxon>
        <taxon>Symbiodiniaceae</taxon>
        <taxon>Symbiodinium</taxon>
    </lineage>
</organism>
<protein>
    <recommendedName>
        <fullName evidence="3">Ubiquitin-like domain-containing protein</fullName>
    </recommendedName>
</protein>
<gene>
    <name evidence="1" type="ORF">SPIL2461_LOCUS1555</name>
</gene>